<evidence type="ECO:0000256" key="5">
    <source>
        <dbReference type="HAMAP-Rule" id="MF_01600"/>
    </source>
</evidence>
<evidence type="ECO:0000256" key="1">
    <source>
        <dbReference type="ARBA" id="ARBA00022475"/>
    </source>
</evidence>
<dbReference type="AlphaFoldDB" id="A0A5Q2RI08"/>
<gene>
    <name evidence="7" type="ORF">GH723_02050</name>
</gene>
<comment type="subcellular location">
    <subcellularLocation>
        <location evidence="5">Cell membrane</location>
        <topology evidence="5">Multi-pass membrane protein</topology>
    </subcellularLocation>
</comment>
<proteinExistence type="inferred from homology"/>
<dbReference type="Pfam" id="PF03699">
    <property type="entry name" value="UPF0182"/>
    <property type="match status" value="1"/>
</dbReference>
<dbReference type="EMBL" id="CP045851">
    <property type="protein sequence ID" value="QGG93986.1"/>
    <property type="molecule type" value="Genomic_DNA"/>
</dbReference>
<dbReference type="KEGG" id="atq:GH723_02050"/>
<evidence type="ECO:0000313" key="7">
    <source>
        <dbReference type="EMBL" id="QGG93986.1"/>
    </source>
</evidence>
<sequence>MRPPTQMPRPPRRSSNRGRIILVVVLVAAFLLVTSLRGIAGVYTDYLWFDALELGEVWTGVVGAQIILATIFVSLFFVLMFANLWVADRLAPRFRPTGPEEELLERYHDVVGPRANLVRAGISLVFALIAGAGTASQWNSWILFRNRVDFGVDDPQFGMDVGFYVFQLPFLSFLTSWLFAAFIIILIVTAAAHYVNGGIRVQISGERVTPQVKAHLSVLLGILALVRAAGYWLDRYELNFSTRGHVDGAGYTDVNAQLPAIQLLLLISLFAAALFLYNIRRRGWVLPVVAVGLWAFVSIVMAGIYPAFIQRFQVDPAESTREAPYIERNMEATRQAMGIDDVEVRDFAYQPTLDAEDIQNNQDIIRNIRLLDPTIVNDTFQRLQADFGFYRFNDLDVDRYMIDGELTQVVVGARELNPDGIPIDSWEGQTLAYTHGYGPVVAPSNAIDASGRPSFVVGEVPIEGDANIGREITQPQIYFGEQLSGYSIVNTDRREIDYEVNTPEGEDEEAAVVEYTGDNGVQVGSWLRRAAFALRFADYNPLISDYIRSDSQILYIRDVRERLETVAPFIHFDADPYAVVIDGGVSFVVDGYTTTDRYPYAQRADREQLQPGSGLDHDFNYVRNSVKAVVNGYDGEVTLYVVDDEDPLVRAYRQAFPGLFADMDEMPDGLEDNLRYPEDLFTIQTNMFGRYHLTEVAEFYSQSQAWDVAQDPGIRVGEGDTSNITTETGEVTGRTREDRIEPYYLLMRLPEEEEQSFVMLRSFVPISQNDQRKELRAFMVAESDPDDYGRLVTYVTPGTDVDGPGIVNANIVANEVIAPQISLLNREGSEVLLGDLILVPIEDSILYVRPLYTQASGQTQVPELRHVIVASGERIVMEDSLQEALEELFPGSSPETLEDPEFVEGEETEGEGEEPAEGEGEEGEGEGETGGETDPEVEATVESLLTEANDLLEEADAALRDGSLAEYERLVNEARDRIAEAIAIRDGEGEDDAGGGGATTTTSAPPPDST</sequence>
<comment type="similarity">
    <text evidence="5">Belongs to the UPF0182 family.</text>
</comment>
<accession>A0A5Q2RI08</accession>
<feature type="transmembrane region" description="Helical" evidence="5">
    <location>
        <begin position="63"/>
        <end position="86"/>
    </location>
</feature>
<feature type="transmembrane region" description="Helical" evidence="5">
    <location>
        <begin position="216"/>
        <end position="233"/>
    </location>
</feature>
<dbReference type="RefSeq" id="WP_153758092.1">
    <property type="nucleotide sequence ID" value="NZ_CP045851.1"/>
</dbReference>
<name>A0A5Q2RI08_9ACTN</name>
<dbReference type="Proteomes" id="UP000334019">
    <property type="component" value="Chromosome"/>
</dbReference>
<feature type="transmembrane region" description="Helical" evidence="5">
    <location>
        <begin position="164"/>
        <end position="195"/>
    </location>
</feature>
<feature type="transmembrane region" description="Helical" evidence="5">
    <location>
        <begin position="124"/>
        <end position="144"/>
    </location>
</feature>
<dbReference type="PANTHER" id="PTHR39344:SF1">
    <property type="entry name" value="UPF0182 PROTEIN SLL1060"/>
    <property type="match status" value="1"/>
</dbReference>
<feature type="transmembrane region" description="Helical" evidence="5">
    <location>
        <begin position="260"/>
        <end position="277"/>
    </location>
</feature>
<reference evidence="7 8" key="1">
    <citation type="submission" date="2019-11" db="EMBL/GenBank/DDBJ databases">
        <authorList>
            <person name="He Y."/>
        </authorList>
    </citation>
    <scope>NUCLEOTIDE SEQUENCE [LARGE SCALE GENOMIC DNA]</scope>
    <source>
        <strain evidence="7 8">SCSIO 58843</strain>
    </source>
</reference>
<keyword evidence="4 5" id="KW-0472">Membrane</keyword>
<keyword evidence="8" id="KW-1185">Reference proteome</keyword>
<keyword evidence="1 5" id="KW-1003">Cell membrane</keyword>
<protein>
    <recommendedName>
        <fullName evidence="5">UPF0182 protein GH723_02050</fullName>
    </recommendedName>
</protein>
<feature type="compositionally biased region" description="Acidic residues" evidence="6">
    <location>
        <begin position="896"/>
        <end position="939"/>
    </location>
</feature>
<organism evidence="7 8">
    <name type="scientific">Actinomarinicola tropica</name>
    <dbReference type="NCBI Taxonomy" id="2789776"/>
    <lineage>
        <taxon>Bacteria</taxon>
        <taxon>Bacillati</taxon>
        <taxon>Actinomycetota</taxon>
        <taxon>Acidimicrobiia</taxon>
        <taxon>Acidimicrobiales</taxon>
        <taxon>Iamiaceae</taxon>
        <taxon>Actinomarinicola</taxon>
    </lineage>
</organism>
<feature type="region of interest" description="Disordered" evidence="6">
    <location>
        <begin position="982"/>
        <end position="1010"/>
    </location>
</feature>
<dbReference type="GO" id="GO:0005576">
    <property type="term" value="C:extracellular region"/>
    <property type="evidence" value="ECO:0007669"/>
    <property type="project" value="TreeGrafter"/>
</dbReference>
<evidence type="ECO:0000313" key="8">
    <source>
        <dbReference type="Proteomes" id="UP000334019"/>
    </source>
</evidence>
<feature type="transmembrane region" description="Helical" evidence="5">
    <location>
        <begin position="20"/>
        <end position="43"/>
    </location>
</feature>
<feature type="transmembrane region" description="Helical" evidence="5">
    <location>
        <begin position="284"/>
        <end position="308"/>
    </location>
</feature>
<dbReference type="PANTHER" id="PTHR39344">
    <property type="entry name" value="UPF0182 PROTEIN SLL1060"/>
    <property type="match status" value="1"/>
</dbReference>
<keyword evidence="2 5" id="KW-0812">Transmembrane</keyword>
<evidence type="ECO:0000256" key="4">
    <source>
        <dbReference type="ARBA" id="ARBA00023136"/>
    </source>
</evidence>
<evidence type="ECO:0000256" key="2">
    <source>
        <dbReference type="ARBA" id="ARBA00022692"/>
    </source>
</evidence>
<feature type="region of interest" description="Disordered" evidence="6">
    <location>
        <begin position="889"/>
        <end position="947"/>
    </location>
</feature>
<dbReference type="InterPro" id="IPR005372">
    <property type="entry name" value="UPF0182"/>
</dbReference>
<keyword evidence="3 5" id="KW-1133">Transmembrane helix</keyword>
<feature type="region of interest" description="Disordered" evidence="6">
    <location>
        <begin position="712"/>
        <end position="733"/>
    </location>
</feature>
<dbReference type="HAMAP" id="MF_01600">
    <property type="entry name" value="UPF0182"/>
    <property type="match status" value="1"/>
</dbReference>
<evidence type="ECO:0000256" key="3">
    <source>
        <dbReference type="ARBA" id="ARBA00022989"/>
    </source>
</evidence>
<evidence type="ECO:0000256" key="6">
    <source>
        <dbReference type="SAM" id="MobiDB-lite"/>
    </source>
</evidence>
<dbReference type="GO" id="GO:0005886">
    <property type="term" value="C:plasma membrane"/>
    <property type="evidence" value="ECO:0007669"/>
    <property type="project" value="UniProtKB-SubCell"/>
</dbReference>